<proteinExistence type="predicted"/>
<organism evidence="1 2">
    <name type="scientific">Bauhinia variegata</name>
    <name type="common">Purple orchid tree</name>
    <name type="synonym">Phanera variegata</name>
    <dbReference type="NCBI Taxonomy" id="167791"/>
    <lineage>
        <taxon>Eukaryota</taxon>
        <taxon>Viridiplantae</taxon>
        <taxon>Streptophyta</taxon>
        <taxon>Embryophyta</taxon>
        <taxon>Tracheophyta</taxon>
        <taxon>Spermatophyta</taxon>
        <taxon>Magnoliopsida</taxon>
        <taxon>eudicotyledons</taxon>
        <taxon>Gunneridae</taxon>
        <taxon>Pentapetalae</taxon>
        <taxon>rosids</taxon>
        <taxon>fabids</taxon>
        <taxon>Fabales</taxon>
        <taxon>Fabaceae</taxon>
        <taxon>Cercidoideae</taxon>
        <taxon>Cercideae</taxon>
        <taxon>Bauhiniinae</taxon>
        <taxon>Bauhinia</taxon>
    </lineage>
</organism>
<reference evidence="1 2" key="1">
    <citation type="journal article" date="2022" name="DNA Res.">
        <title>Chromosomal-level genome assembly of the orchid tree Bauhinia variegata (Leguminosae; Cercidoideae) supports the allotetraploid origin hypothesis of Bauhinia.</title>
        <authorList>
            <person name="Zhong Y."/>
            <person name="Chen Y."/>
            <person name="Zheng D."/>
            <person name="Pang J."/>
            <person name="Liu Y."/>
            <person name="Luo S."/>
            <person name="Meng S."/>
            <person name="Qian L."/>
            <person name="Wei D."/>
            <person name="Dai S."/>
            <person name="Zhou R."/>
        </authorList>
    </citation>
    <scope>NUCLEOTIDE SEQUENCE [LARGE SCALE GENOMIC DNA]</scope>
    <source>
        <strain evidence="1">BV-YZ2020</strain>
    </source>
</reference>
<gene>
    <name evidence="1" type="ORF">L6164_016375</name>
</gene>
<sequence length="246" mass="29002">MMEGDGHIQESREENVESTTSSQPPQNPRKKKNKIEKKRRFSDEQIRSLECIFESESKLEPRKKLQLARDLGLQPRQVAIWFQNKRARWKSKRTEQEYRKLKDEYDNLASRFENLKKEKESLQIELQKLSDRMKKSVDGRRESTTWVAKDNNKEDGGSGSGHSNWRGDEAKPSYSNEGLEDREAMHSHDENEKSYEDREHQIQKMEKHGNEHVEVPLASVEKWYSVDPSSLLDQSCSSSQWLDFWT</sequence>
<name>A0ACB9NNG5_BAUVA</name>
<keyword evidence="2" id="KW-1185">Reference proteome</keyword>
<protein>
    <submittedName>
        <fullName evidence="1">Uncharacterized protein</fullName>
    </submittedName>
</protein>
<dbReference type="EMBL" id="CM039431">
    <property type="protein sequence ID" value="KAI4338020.1"/>
    <property type="molecule type" value="Genomic_DNA"/>
</dbReference>
<accession>A0ACB9NNG5</accession>
<dbReference type="Proteomes" id="UP000828941">
    <property type="component" value="Chromosome 6"/>
</dbReference>
<comment type="caution">
    <text evidence="1">The sequence shown here is derived from an EMBL/GenBank/DDBJ whole genome shotgun (WGS) entry which is preliminary data.</text>
</comment>
<evidence type="ECO:0000313" key="1">
    <source>
        <dbReference type="EMBL" id="KAI4338020.1"/>
    </source>
</evidence>
<evidence type="ECO:0000313" key="2">
    <source>
        <dbReference type="Proteomes" id="UP000828941"/>
    </source>
</evidence>